<name>A0A2A7A9E6_9FIRM</name>
<organism evidence="2 3">
    <name type="scientific">Faecalibacterium prausnitzii</name>
    <dbReference type="NCBI Taxonomy" id="853"/>
    <lineage>
        <taxon>Bacteria</taxon>
        <taxon>Bacillati</taxon>
        <taxon>Bacillota</taxon>
        <taxon>Clostridia</taxon>
        <taxon>Eubacteriales</taxon>
        <taxon>Oscillospiraceae</taxon>
        <taxon>Faecalibacterium</taxon>
    </lineage>
</organism>
<evidence type="ECO:0000313" key="3">
    <source>
        <dbReference type="Proteomes" id="UP000220157"/>
    </source>
</evidence>
<protein>
    <recommendedName>
        <fullName evidence="4">Lipoprotein</fullName>
    </recommendedName>
</protein>
<evidence type="ECO:0008006" key="4">
    <source>
        <dbReference type="Google" id="ProtNLM"/>
    </source>
</evidence>
<dbReference type="Proteomes" id="UP000220157">
    <property type="component" value="Unassembled WGS sequence"/>
</dbReference>
<sequence length="174" mass="18585">MKLFKKLAAVVLAAALALTMVGCGGNSYAMQNELLKISIDYMTDRGKTVTHTKKADDLAAALLAAAAQKEKEGTKAEELLKDPAVIKAAGIDPEKTPCRVNLINDVQFKSSGIIGEHLKMEWMASVTSPGRFVPIGTSRPGDNKVEIGAATHKIGDENYILILITYTPTTPSIT</sequence>
<gene>
    <name evidence="2" type="ORF">CGS56_07195</name>
</gene>
<keyword evidence="1" id="KW-0732">Signal</keyword>
<feature type="chain" id="PRO_5012518076" description="Lipoprotein" evidence="1">
    <location>
        <begin position="30"/>
        <end position="174"/>
    </location>
</feature>
<feature type="signal peptide" evidence="1">
    <location>
        <begin position="1"/>
        <end position="29"/>
    </location>
</feature>
<evidence type="ECO:0000256" key="1">
    <source>
        <dbReference type="SAM" id="SignalP"/>
    </source>
</evidence>
<dbReference type="PROSITE" id="PS51257">
    <property type="entry name" value="PROKAR_LIPOPROTEIN"/>
    <property type="match status" value="1"/>
</dbReference>
<dbReference type="EMBL" id="NMTW01000030">
    <property type="protein sequence ID" value="PDX75767.1"/>
    <property type="molecule type" value="Genomic_DNA"/>
</dbReference>
<proteinExistence type="predicted"/>
<comment type="caution">
    <text evidence="2">The sequence shown here is derived from an EMBL/GenBank/DDBJ whole genome shotgun (WGS) entry which is preliminary data.</text>
</comment>
<evidence type="ECO:0000313" key="2">
    <source>
        <dbReference type="EMBL" id="PDX75767.1"/>
    </source>
</evidence>
<accession>A0A2A7A9E6</accession>
<dbReference type="AlphaFoldDB" id="A0A2A7A9E6"/>
<dbReference type="RefSeq" id="WP_097785400.1">
    <property type="nucleotide sequence ID" value="NZ_NMTW01000030.1"/>
</dbReference>
<reference evidence="2 3" key="1">
    <citation type="journal article" date="2017" name="Front. Microbiol.">
        <title>New Insights into the Diversity of the Genus Faecalibacterium.</title>
        <authorList>
            <person name="Benevides L."/>
            <person name="Burman S."/>
            <person name="Martin R."/>
            <person name="Robert V."/>
            <person name="Thomas M."/>
            <person name="Miquel S."/>
            <person name="Chain F."/>
            <person name="Sokol H."/>
            <person name="Bermudez-Humaran L.G."/>
            <person name="Morrison M."/>
            <person name="Langella P."/>
            <person name="Azevedo V.A."/>
            <person name="Chatel J.M."/>
            <person name="Soares S."/>
        </authorList>
    </citation>
    <scope>NUCLEOTIDE SEQUENCE [LARGE SCALE GENOMIC DNA]</scope>
    <source>
        <strain evidence="2 3">CNCM I 4573</strain>
    </source>
</reference>